<dbReference type="InterPro" id="IPR013162">
    <property type="entry name" value="CD80_C2-set"/>
</dbReference>
<keyword evidence="7" id="KW-0325">Glycoprotein</keyword>
<accession>A0ABS2Z3N0</accession>
<keyword evidence="4 9" id="KW-1133">Transmembrane helix</keyword>
<dbReference type="InterPro" id="IPR003599">
    <property type="entry name" value="Ig_sub"/>
</dbReference>
<evidence type="ECO:0000256" key="5">
    <source>
        <dbReference type="ARBA" id="ARBA00023136"/>
    </source>
</evidence>
<dbReference type="InterPro" id="IPR051116">
    <property type="entry name" value="Surface_Rcpt/Adhesion_Mol"/>
</dbReference>
<dbReference type="Pfam" id="PF08205">
    <property type="entry name" value="C2-set_2"/>
    <property type="match status" value="1"/>
</dbReference>
<protein>
    <submittedName>
        <fullName evidence="11">MUC18 protein</fullName>
    </submittedName>
</protein>
<evidence type="ECO:0000256" key="8">
    <source>
        <dbReference type="ARBA" id="ARBA00023319"/>
    </source>
</evidence>
<evidence type="ECO:0000256" key="1">
    <source>
        <dbReference type="ARBA" id="ARBA00004479"/>
    </source>
</evidence>
<dbReference type="SMART" id="SM00408">
    <property type="entry name" value="IGc2"/>
    <property type="match status" value="3"/>
</dbReference>
<evidence type="ECO:0000259" key="10">
    <source>
        <dbReference type="PROSITE" id="PS50835"/>
    </source>
</evidence>
<feature type="domain" description="Ig-like" evidence="10">
    <location>
        <begin position="379"/>
        <end position="448"/>
    </location>
</feature>
<dbReference type="InterPro" id="IPR013783">
    <property type="entry name" value="Ig-like_fold"/>
</dbReference>
<sequence length="627" mass="68698">MGPSHRERIYYMGGPVSIADNGTEYTNRISMSQDYTLTIRDVTLQDHRVFFCQVGAVSAGNGESRTELLVFAKPEPPEIEGTHTGISVLETDPSKIATCTARNGYPSLNITWYRNQQPFVDSGNVATQVTKEASGLFTVTSSLYYKVTKEDINSDFYCEVSYLTPEGESMMESEHIHVDVYYPVEKVKLTVDSPSGPIKEGDMVTLRCHGDGNPELPYSFTRVMHDDQEEDLISEGNMVVLPSVTRVDGGVYHCKVFDYDQDLEIQDDVKIDVNFMDPIVLTPGNLSEVDVGKSVTVACNALSSGQSKRISWSKDGTEISNHNNMTLQNVSFESSGLYTCAVSIPDVPGLEETKSIQVTVRGKLHSSSIPEDPVEGRLGTKINLTCRARGFPEPKITWQVADGTEDPVHKSDEKGVSSSLPVVLADGLQVSCIATNSLGSAEHHFSFSIGECGRWSRSIPDIKSTTVPGSKKSKGVIIVGIIVGILLLAILGSVLYFLYKKGKIACGRSGKQEITRTASDKDDIVMEMKTDKAAEEAGLLQGVNGAKKPPGEQKRPFTSPLWGFRNKSGAWPSNGSVWTPGHSKLTSGWHPPTEQQANGFTSFKRRLENHQKKPRGRGLFSEHTVHH</sequence>
<dbReference type="Proteomes" id="UP001166052">
    <property type="component" value="Unassembled WGS sequence"/>
</dbReference>
<feature type="transmembrane region" description="Helical" evidence="9">
    <location>
        <begin position="476"/>
        <end position="499"/>
    </location>
</feature>
<evidence type="ECO:0000256" key="6">
    <source>
        <dbReference type="ARBA" id="ARBA00023157"/>
    </source>
</evidence>
<dbReference type="PANTHER" id="PTHR11973:SF18">
    <property type="entry name" value="CELL SURFACE GLYCOPROTEIN MUC18"/>
    <property type="match status" value="1"/>
</dbReference>
<name>A0ABS2Z3N0_POLSE</name>
<evidence type="ECO:0000256" key="3">
    <source>
        <dbReference type="ARBA" id="ARBA00022737"/>
    </source>
</evidence>
<comment type="subcellular location">
    <subcellularLocation>
        <location evidence="1">Membrane</location>
        <topology evidence="1">Single-pass type I membrane protein</topology>
    </subcellularLocation>
</comment>
<evidence type="ECO:0000313" key="11">
    <source>
        <dbReference type="EMBL" id="MBN3293339.1"/>
    </source>
</evidence>
<evidence type="ECO:0000256" key="4">
    <source>
        <dbReference type="ARBA" id="ARBA00022989"/>
    </source>
</evidence>
<keyword evidence="2 9" id="KW-0812">Transmembrane</keyword>
<keyword evidence="3" id="KW-0677">Repeat</keyword>
<evidence type="ECO:0000256" key="9">
    <source>
        <dbReference type="SAM" id="Phobius"/>
    </source>
</evidence>
<dbReference type="InterPro" id="IPR007110">
    <property type="entry name" value="Ig-like_dom"/>
</dbReference>
<proteinExistence type="predicted"/>
<keyword evidence="12" id="KW-1185">Reference proteome</keyword>
<evidence type="ECO:0000313" key="12">
    <source>
        <dbReference type="Proteomes" id="UP001166052"/>
    </source>
</evidence>
<evidence type="ECO:0000256" key="7">
    <source>
        <dbReference type="ARBA" id="ARBA00023180"/>
    </source>
</evidence>
<dbReference type="SUPFAM" id="SSF48726">
    <property type="entry name" value="Immunoglobulin"/>
    <property type="match status" value="5"/>
</dbReference>
<evidence type="ECO:0000256" key="2">
    <source>
        <dbReference type="ARBA" id="ARBA00022692"/>
    </source>
</evidence>
<dbReference type="CDD" id="cd00096">
    <property type="entry name" value="Ig"/>
    <property type="match status" value="1"/>
</dbReference>
<feature type="domain" description="Ig-like" evidence="10">
    <location>
        <begin position="77"/>
        <end position="177"/>
    </location>
</feature>
<dbReference type="InterPro" id="IPR036179">
    <property type="entry name" value="Ig-like_dom_sf"/>
</dbReference>
<feature type="domain" description="Ig-like" evidence="10">
    <location>
        <begin position="278"/>
        <end position="357"/>
    </location>
</feature>
<dbReference type="PANTHER" id="PTHR11973">
    <property type="entry name" value="CELL SURFACE GLYCOPROTEIN MUC18-RELATED"/>
    <property type="match status" value="1"/>
</dbReference>
<comment type="caution">
    <text evidence="11">The sequence shown here is derived from an EMBL/GenBank/DDBJ whole genome shotgun (WGS) entry which is preliminary data.</text>
</comment>
<dbReference type="PROSITE" id="PS50835">
    <property type="entry name" value="IG_LIKE"/>
    <property type="match status" value="4"/>
</dbReference>
<feature type="non-terminal residue" evidence="11">
    <location>
        <position position="627"/>
    </location>
</feature>
<feature type="domain" description="Ig-like" evidence="10">
    <location>
        <begin position="183"/>
        <end position="266"/>
    </location>
</feature>
<keyword evidence="5 9" id="KW-0472">Membrane</keyword>
<dbReference type="InterPro" id="IPR003598">
    <property type="entry name" value="Ig_sub2"/>
</dbReference>
<keyword evidence="6" id="KW-1015">Disulfide bond</keyword>
<dbReference type="Pfam" id="PF13927">
    <property type="entry name" value="Ig_3"/>
    <property type="match status" value="1"/>
</dbReference>
<dbReference type="Gene3D" id="2.60.40.10">
    <property type="entry name" value="Immunoglobulins"/>
    <property type="match status" value="5"/>
</dbReference>
<dbReference type="EMBL" id="JAAWVN010021108">
    <property type="protein sequence ID" value="MBN3293339.1"/>
    <property type="molecule type" value="Genomic_DNA"/>
</dbReference>
<dbReference type="Pfam" id="PF13895">
    <property type="entry name" value="Ig_2"/>
    <property type="match status" value="2"/>
</dbReference>
<keyword evidence="8" id="KW-0393">Immunoglobulin domain</keyword>
<reference evidence="11" key="1">
    <citation type="journal article" date="2021" name="Cell">
        <title>Tracing the genetic footprints of vertebrate landing in non-teleost ray-finned fishes.</title>
        <authorList>
            <person name="Bi X."/>
            <person name="Wang K."/>
            <person name="Yang L."/>
            <person name="Pan H."/>
            <person name="Jiang H."/>
            <person name="Wei Q."/>
            <person name="Fang M."/>
            <person name="Yu H."/>
            <person name="Zhu C."/>
            <person name="Cai Y."/>
            <person name="He Y."/>
            <person name="Gan X."/>
            <person name="Zeng H."/>
            <person name="Yu D."/>
            <person name="Zhu Y."/>
            <person name="Jiang H."/>
            <person name="Qiu Q."/>
            <person name="Yang H."/>
            <person name="Zhang Y.E."/>
            <person name="Wang W."/>
            <person name="Zhu M."/>
            <person name="He S."/>
            <person name="Zhang G."/>
        </authorList>
    </citation>
    <scope>NUCLEOTIDE SEQUENCE</scope>
    <source>
        <strain evidence="11">Bchr_001</strain>
    </source>
</reference>
<organism evidence="11 12">
    <name type="scientific">Polypterus senegalus</name>
    <name type="common">Senegal bichir</name>
    <dbReference type="NCBI Taxonomy" id="55291"/>
    <lineage>
        <taxon>Eukaryota</taxon>
        <taxon>Metazoa</taxon>
        <taxon>Chordata</taxon>
        <taxon>Craniata</taxon>
        <taxon>Vertebrata</taxon>
        <taxon>Euteleostomi</taxon>
        <taxon>Actinopterygii</taxon>
        <taxon>Polypteriformes</taxon>
        <taxon>Polypteridae</taxon>
        <taxon>Polypterus</taxon>
    </lineage>
</organism>
<dbReference type="CDD" id="cd00098">
    <property type="entry name" value="IgC1"/>
    <property type="match status" value="1"/>
</dbReference>
<gene>
    <name evidence="11" type="primary">Mcam</name>
    <name evidence="11" type="ORF">GTO92_0005002</name>
</gene>
<dbReference type="SMART" id="SM00409">
    <property type="entry name" value="IG"/>
    <property type="match status" value="4"/>
</dbReference>
<feature type="non-terminal residue" evidence="11">
    <location>
        <position position="1"/>
    </location>
</feature>